<evidence type="ECO:0000256" key="1">
    <source>
        <dbReference type="ARBA" id="ARBA00023015"/>
    </source>
</evidence>
<evidence type="ECO:0000256" key="3">
    <source>
        <dbReference type="ARBA" id="ARBA00023163"/>
    </source>
</evidence>
<dbReference type="InterPro" id="IPR009057">
    <property type="entry name" value="Homeodomain-like_sf"/>
</dbReference>
<dbReference type="AlphaFoldDB" id="A0A937UQ87"/>
<dbReference type="PANTHER" id="PTHR30055">
    <property type="entry name" value="HTH-TYPE TRANSCRIPTIONAL REGULATOR RUTR"/>
    <property type="match status" value="1"/>
</dbReference>
<dbReference type="SUPFAM" id="SSF48498">
    <property type="entry name" value="Tetracyclin repressor-like, C-terminal domain"/>
    <property type="match status" value="1"/>
</dbReference>
<feature type="domain" description="HTH tetR-type" evidence="6">
    <location>
        <begin position="21"/>
        <end position="81"/>
    </location>
</feature>
<keyword evidence="2 4" id="KW-0238">DNA-binding</keyword>
<evidence type="ECO:0000256" key="5">
    <source>
        <dbReference type="SAM" id="MobiDB-lite"/>
    </source>
</evidence>
<gene>
    <name evidence="7" type="ORF">I7412_31575</name>
</gene>
<feature type="region of interest" description="Disordered" evidence="5">
    <location>
        <begin position="1"/>
        <end position="21"/>
    </location>
</feature>
<dbReference type="GO" id="GO:0000976">
    <property type="term" value="F:transcription cis-regulatory region binding"/>
    <property type="evidence" value="ECO:0007669"/>
    <property type="project" value="TreeGrafter"/>
</dbReference>
<dbReference type="PRINTS" id="PR00455">
    <property type="entry name" value="HTHTETR"/>
</dbReference>
<dbReference type="PROSITE" id="PS50977">
    <property type="entry name" value="HTH_TETR_2"/>
    <property type="match status" value="1"/>
</dbReference>
<keyword evidence="3" id="KW-0804">Transcription</keyword>
<dbReference type="FunFam" id="1.10.10.60:FF:000141">
    <property type="entry name" value="TetR family transcriptional regulator"/>
    <property type="match status" value="1"/>
</dbReference>
<dbReference type="EMBL" id="JAEACQ010000279">
    <property type="protein sequence ID" value="MBL7631619.1"/>
    <property type="molecule type" value="Genomic_DNA"/>
</dbReference>
<reference evidence="7" key="1">
    <citation type="submission" date="2020-12" db="EMBL/GenBank/DDBJ databases">
        <title>Genomic characterization of non-nitrogen-fixing Frankia strains.</title>
        <authorList>
            <person name="Carlos-Shanley C."/>
            <person name="Guerra T."/>
            <person name="Hahn D."/>
        </authorList>
    </citation>
    <scope>NUCLEOTIDE SEQUENCE</scope>
    <source>
        <strain evidence="7">CN6</strain>
    </source>
</reference>
<proteinExistence type="predicted"/>
<comment type="caution">
    <text evidence="7">The sequence shown here is derived from an EMBL/GenBank/DDBJ whole genome shotgun (WGS) entry which is preliminary data.</text>
</comment>
<dbReference type="SUPFAM" id="SSF46689">
    <property type="entry name" value="Homeodomain-like"/>
    <property type="match status" value="1"/>
</dbReference>
<evidence type="ECO:0000259" key="6">
    <source>
        <dbReference type="PROSITE" id="PS50977"/>
    </source>
</evidence>
<protein>
    <submittedName>
        <fullName evidence="7">TetR/AcrR family transcriptional regulator</fullName>
    </submittedName>
</protein>
<dbReference type="GO" id="GO:0045892">
    <property type="term" value="P:negative regulation of DNA-templated transcription"/>
    <property type="evidence" value="ECO:0007669"/>
    <property type="project" value="UniProtKB-ARBA"/>
</dbReference>
<evidence type="ECO:0000313" key="8">
    <source>
        <dbReference type="Proteomes" id="UP000604475"/>
    </source>
</evidence>
<keyword evidence="1" id="KW-0805">Transcription regulation</keyword>
<accession>A0A937UQ87</accession>
<evidence type="ECO:0000313" key="7">
    <source>
        <dbReference type="EMBL" id="MBL7631619.1"/>
    </source>
</evidence>
<feature type="DNA-binding region" description="H-T-H motif" evidence="4">
    <location>
        <begin position="44"/>
        <end position="63"/>
    </location>
</feature>
<dbReference type="InterPro" id="IPR036271">
    <property type="entry name" value="Tet_transcr_reg_TetR-rel_C_sf"/>
</dbReference>
<dbReference type="Pfam" id="PF00440">
    <property type="entry name" value="TetR_N"/>
    <property type="match status" value="1"/>
</dbReference>
<dbReference type="GO" id="GO:0003700">
    <property type="term" value="F:DNA-binding transcription factor activity"/>
    <property type="evidence" value="ECO:0007669"/>
    <property type="project" value="TreeGrafter"/>
</dbReference>
<organism evidence="7 8">
    <name type="scientific">Frankia nepalensis</name>
    <dbReference type="NCBI Taxonomy" id="1836974"/>
    <lineage>
        <taxon>Bacteria</taxon>
        <taxon>Bacillati</taxon>
        <taxon>Actinomycetota</taxon>
        <taxon>Actinomycetes</taxon>
        <taxon>Frankiales</taxon>
        <taxon>Frankiaceae</taxon>
        <taxon>Frankia</taxon>
    </lineage>
</organism>
<dbReference type="InterPro" id="IPR050109">
    <property type="entry name" value="HTH-type_TetR-like_transc_reg"/>
</dbReference>
<dbReference type="Proteomes" id="UP000604475">
    <property type="component" value="Unassembled WGS sequence"/>
</dbReference>
<sequence length="223" mass="25388">MTTAVPVDREKPGGPRSRKGVATRARLLEAAKAVFEEDGFLEARISDIADRAGLSHGSFYHYFDSKEQIFREVANELSDLLHAPLSTAIFDHTSTASPQERIRAGNRRFLEDYRREARIIGVIEQVSRYDEHLNTVRFEHQKRDRERIANSIAQLQRRGWVDPSLNPLIAASALGAMVTRFAEMWLVQGLFDTDFDEGAEQLTRLFLNALHLRDKPTRADVPE</sequence>
<dbReference type="Gene3D" id="1.10.357.10">
    <property type="entry name" value="Tetracycline Repressor, domain 2"/>
    <property type="match status" value="1"/>
</dbReference>
<keyword evidence="8" id="KW-1185">Reference proteome</keyword>
<dbReference type="PANTHER" id="PTHR30055:SF223">
    <property type="entry name" value="HTH-TYPE TRANSCRIPTIONAL REGULATOR UIDR"/>
    <property type="match status" value="1"/>
</dbReference>
<name>A0A937UQ87_9ACTN</name>
<dbReference type="Gene3D" id="1.10.10.60">
    <property type="entry name" value="Homeodomain-like"/>
    <property type="match status" value="1"/>
</dbReference>
<evidence type="ECO:0000256" key="2">
    <source>
        <dbReference type="ARBA" id="ARBA00023125"/>
    </source>
</evidence>
<evidence type="ECO:0000256" key="4">
    <source>
        <dbReference type="PROSITE-ProRule" id="PRU00335"/>
    </source>
</evidence>
<dbReference type="InterPro" id="IPR001647">
    <property type="entry name" value="HTH_TetR"/>
</dbReference>